<protein>
    <recommendedName>
        <fullName evidence="1">Reverse transcriptase domain-containing protein</fullName>
    </recommendedName>
</protein>
<reference evidence="2" key="2">
    <citation type="submission" date="2025-09" db="UniProtKB">
        <authorList>
            <consortium name="Ensembl"/>
        </authorList>
    </citation>
    <scope>IDENTIFICATION</scope>
</reference>
<evidence type="ECO:0000259" key="1">
    <source>
        <dbReference type="PROSITE" id="PS50878"/>
    </source>
</evidence>
<dbReference type="CDD" id="cd10442">
    <property type="entry name" value="GIY-YIG_PLEs"/>
    <property type="match status" value="1"/>
</dbReference>
<sequence>MFKFFRNIRLREYFSSPNPDTSIEPVGYLPVHTPTPFRSKSYFVPPANRNHSIETYCRLVEKDVAHLLKNKQDFKSFHNLSKDEKKALLDLQSDTSVLIRPADKGGSVVLMDRTDYVNECHRQLLDNTFYKKLRSDPTSQFQNTIFTVLDGYLNSGQITKKEYDFLAIQHPKIATFYTLPKLHKNVTNPPGRPIVAGIDAVTAPLSTFVDFFIRPLAEQLPSFVKDTSSMISEQLPSFVKDTNSMISEQLPSFVKDTSSMISIIESLDPLPENTLLVTFDVESLYTNIPHEGGIEAMEHFLLQRDPNELPSSACIVTLAEIVLTHNYFMFLNDFFIQTKGTAMGSPMAPNYANLYVGYMEKQSIFNPLKNVFLPNIIIWKRYIDDIFVLWRGDAELLQSFYAFLNSCSEHLRFTMQSDTRQISFLDLLILCEDNVLYTDLYRKPTDRNSLLRADSCHPLPLKNSLPYSQFCRIKRICIKQSDFDRNMAETQDKFKERGYNNDQINIAIEKIQNKTRHDLFQGQSRKKTHSCVLTTRYSKCSEQIKGIVHKHWHILKYDDSLGNVFSDLPLVVFSRGRNLRDQLVHSDLPPQDIPEQRLFAPILDGNYKCNGCAQCNGTYKCRSFKHPQTGKSIPIKGVITCSTKAVIYLITCPCGKNYVGKTKRELKVRISEHRSTIRCKNLTYPVAAHFLEAGHSISSLRYIGIEHVTLPRRGGDLDNLLLKREAAWIFNLKTLAPFGLNIDFDLKPFL</sequence>
<dbReference type="Gene3D" id="3.40.1440.10">
    <property type="entry name" value="GIY-YIG endonuclease"/>
    <property type="match status" value="1"/>
</dbReference>
<dbReference type="Ensembl" id="ENSSTUT00000048202.1">
    <property type="protein sequence ID" value="ENSSTUP00000046195.1"/>
    <property type="gene ID" value="ENSSTUG00000019457.1"/>
</dbReference>
<dbReference type="InterPro" id="IPR058912">
    <property type="entry name" value="HTH_animal"/>
</dbReference>
<dbReference type="Proteomes" id="UP000472277">
    <property type="component" value="Chromosome 38"/>
</dbReference>
<proteinExistence type="predicted"/>
<name>A0A673ZHJ5_SALTR</name>
<feature type="domain" description="Reverse transcriptase" evidence="1">
    <location>
        <begin position="160"/>
        <end position="442"/>
    </location>
</feature>
<evidence type="ECO:0000313" key="2">
    <source>
        <dbReference type="Ensembl" id="ENSSTUP00000046195.1"/>
    </source>
</evidence>
<dbReference type="InParanoid" id="A0A673ZHJ5"/>
<dbReference type="InterPro" id="IPR000477">
    <property type="entry name" value="RT_dom"/>
</dbReference>
<evidence type="ECO:0000313" key="3">
    <source>
        <dbReference type="Proteomes" id="UP000472277"/>
    </source>
</evidence>
<dbReference type="Pfam" id="PF00078">
    <property type="entry name" value="RVT_1"/>
    <property type="match status" value="1"/>
</dbReference>
<reference evidence="2" key="1">
    <citation type="submission" date="2025-08" db="UniProtKB">
        <authorList>
            <consortium name="Ensembl"/>
        </authorList>
    </citation>
    <scope>IDENTIFICATION</scope>
</reference>
<keyword evidence="3" id="KW-1185">Reference proteome</keyword>
<dbReference type="PANTHER" id="PTHR21301:SF12">
    <property type="match status" value="1"/>
</dbReference>
<dbReference type="InterPro" id="IPR035901">
    <property type="entry name" value="GIY-YIG_endonuc_sf"/>
</dbReference>
<organism evidence="2 3">
    <name type="scientific">Salmo trutta</name>
    <name type="common">Brown trout</name>
    <dbReference type="NCBI Taxonomy" id="8032"/>
    <lineage>
        <taxon>Eukaryota</taxon>
        <taxon>Metazoa</taxon>
        <taxon>Chordata</taxon>
        <taxon>Craniata</taxon>
        <taxon>Vertebrata</taxon>
        <taxon>Euteleostomi</taxon>
        <taxon>Actinopterygii</taxon>
        <taxon>Neopterygii</taxon>
        <taxon>Teleostei</taxon>
        <taxon>Protacanthopterygii</taxon>
        <taxon>Salmoniformes</taxon>
        <taxon>Salmonidae</taxon>
        <taxon>Salmoninae</taxon>
        <taxon>Salmo</taxon>
    </lineage>
</organism>
<dbReference type="PROSITE" id="PS50878">
    <property type="entry name" value="RT_POL"/>
    <property type="match status" value="1"/>
</dbReference>
<dbReference type="PANTHER" id="PTHR21301">
    <property type="entry name" value="REVERSE TRANSCRIPTASE"/>
    <property type="match status" value="1"/>
</dbReference>
<dbReference type="AlphaFoldDB" id="A0A673ZHJ5"/>
<dbReference type="OMA" id="AQSERIM"/>
<accession>A0A673ZHJ5</accession>
<dbReference type="Pfam" id="PF26215">
    <property type="entry name" value="HTH_animal"/>
    <property type="match status" value="1"/>
</dbReference>
<dbReference type="GeneTree" id="ENSGT00840000129931"/>